<evidence type="ECO:0000256" key="5">
    <source>
        <dbReference type="ARBA" id="ARBA00022833"/>
    </source>
</evidence>
<evidence type="ECO:0000256" key="3">
    <source>
        <dbReference type="ARBA" id="ARBA00022723"/>
    </source>
</evidence>
<dbReference type="Gene3D" id="1.10.600.10">
    <property type="entry name" value="Farnesyl Diphosphate Synthase"/>
    <property type="match status" value="2"/>
</dbReference>
<evidence type="ECO:0000256" key="2">
    <source>
        <dbReference type="ARBA" id="ARBA00022679"/>
    </source>
</evidence>
<dbReference type="SUPFAM" id="SSF48576">
    <property type="entry name" value="Terpenoid synthases"/>
    <property type="match status" value="1"/>
</dbReference>
<dbReference type="InterPro" id="IPR018289">
    <property type="entry name" value="MULE_transposase_dom"/>
</dbReference>
<dbReference type="InterPro" id="IPR007588">
    <property type="entry name" value="Znf_FLYWCH"/>
</dbReference>
<evidence type="ECO:0008006" key="12">
    <source>
        <dbReference type="Google" id="ProtNLM"/>
    </source>
</evidence>
<evidence type="ECO:0000313" key="11">
    <source>
        <dbReference type="EMBL" id="CAD7458958.1"/>
    </source>
</evidence>
<dbReference type="GO" id="GO:0045337">
    <property type="term" value="P:farnesyl diphosphate biosynthetic process"/>
    <property type="evidence" value="ECO:0007669"/>
    <property type="project" value="TreeGrafter"/>
</dbReference>
<dbReference type="EMBL" id="OE002573">
    <property type="protein sequence ID" value="CAD7458958.1"/>
    <property type="molecule type" value="Genomic_DNA"/>
</dbReference>
<evidence type="ECO:0000256" key="1">
    <source>
        <dbReference type="ARBA" id="ARBA00001946"/>
    </source>
</evidence>
<dbReference type="InterPro" id="IPR039702">
    <property type="entry name" value="FPS1-like"/>
</dbReference>
<keyword evidence="4" id="KW-0863">Zinc-finger</keyword>
<evidence type="ECO:0000256" key="8">
    <source>
        <dbReference type="SAM" id="MobiDB-lite"/>
    </source>
</evidence>
<feature type="domain" description="MULE transposase" evidence="10">
    <location>
        <begin position="731"/>
        <end position="798"/>
    </location>
</feature>
<dbReference type="InterPro" id="IPR000092">
    <property type="entry name" value="Polyprenyl_synt"/>
</dbReference>
<gene>
    <name evidence="11" type="ORF">TTEB3V08_LOCUS6928</name>
</gene>
<keyword evidence="6" id="KW-0460">Magnesium</keyword>
<comment type="pathway">
    <text evidence="7">Pheromone biosynthesis.</text>
</comment>
<dbReference type="AlphaFoldDB" id="A0A7R9IIE6"/>
<evidence type="ECO:0000256" key="4">
    <source>
        <dbReference type="ARBA" id="ARBA00022771"/>
    </source>
</evidence>
<dbReference type="Pfam" id="PF00348">
    <property type="entry name" value="polyprenyl_synt"/>
    <property type="match status" value="1"/>
</dbReference>
<keyword evidence="5" id="KW-0862">Zinc</keyword>
<feature type="domain" description="FLYWCH-type" evidence="9">
    <location>
        <begin position="550"/>
        <end position="610"/>
    </location>
</feature>
<reference evidence="11" key="1">
    <citation type="submission" date="2020-11" db="EMBL/GenBank/DDBJ databases">
        <authorList>
            <person name="Tran Van P."/>
        </authorList>
    </citation>
    <scope>NUCLEOTIDE SEQUENCE</scope>
</reference>
<dbReference type="GO" id="GO:0008270">
    <property type="term" value="F:zinc ion binding"/>
    <property type="evidence" value="ECO:0007669"/>
    <property type="project" value="UniProtKB-KW"/>
</dbReference>
<accession>A0A7R9IIE6</accession>
<evidence type="ECO:0000259" key="10">
    <source>
        <dbReference type="Pfam" id="PF10551"/>
    </source>
</evidence>
<dbReference type="Pfam" id="PF04500">
    <property type="entry name" value="FLYWCH"/>
    <property type="match status" value="1"/>
</dbReference>
<proteinExistence type="predicted"/>
<dbReference type="Gene3D" id="2.20.25.240">
    <property type="match status" value="1"/>
</dbReference>
<protein>
    <recommendedName>
        <fullName evidence="12">FLYWCH-type domain-containing protein</fullName>
    </recommendedName>
</protein>
<organism evidence="11">
    <name type="scientific">Timema tahoe</name>
    <dbReference type="NCBI Taxonomy" id="61484"/>
    <lineage>
        <taxon>Eukaryota</taxon>
        <taxon>Metazoa</taxon>
        <taxon>Ecdysozoa</taxon>
        <taxon>Arthropoda</taxon>
        <taxon>Hexapoda</taxon>
        <taxon>Insecta</taxon>
        <taxon>Pterygota</taxon>
        <taxon>Neoptera</taxon>
        <taxon>Polyneoptera</taxon>
        <taxon>Phasmatodea</taxon>
        <taxon>Timematodea</taxon>
        <taxon>Timematoidea</taxon>
        <taxon>Timematidae</taxon>
        <taxon>Timema</taxon>
    </lineage>
</organism>
<dbReference type="PANTHER" id="PTHR11525:SF0">
    <property type="entry name" value="FARNESYL PYROPHOSPHATE SYNTHASE"/>
    <property type="match status" value="1"/>
</dbReference>
<dbReference type="PANTHER" id="PTHR11525">
    <property type="entry name" value="FARNESYL-PYROPHOSPHATE SYNTHETASE"/>
    <property type="match status" value="1"/>
</dbReference>
<dbReference type="GO" id="GO:0042811">
    <property type="term" value="P:pheromone biosynthetic process"/>
    <property type="evidence" value="ECO:0007669"/>
    <property type="project" value="UniProtKB-ARBA"/>
</dbReference>
<name>A0A7R9IIE6_9NEOP</name>
<keyword evidence="2" id="KW-0808">Transferase</keyword>
<feature type="region of interest" description="Disordered" evidence="8">
    <location>
        <begin position="75"/>
        <end position="106"/>
    </location>
</feature>
<keyword evidence="3" id="KW-0479">Metal-binding</keyword>
<dbReference type="GO" id="GO:0005737">
    <property type="term" value="C:cytoplasm"/>
    <property type="evidence" value="ECO:0007669"/>
    <property type="project" value="TreeGrafter"/>
</dbReference>
<dbReference type="GO" id="GO:0004161">
    <property type="term" value="F:dimethylallyltranstransferase activity"/>
    <property type="evidence" value="ECO:0007669"/>
    <property type="project" value="TreeGrafter"/>
</dbReference>
<evidence type="ECO:0000259" key="9">
    <source>
        <dbReference type="Pfam" id="PF04500"/>
    </source>
</evidence>
<dbReference type="InterPro" id="IPR008949">
    <property type="entry name" value="Isoprenoid_synthase_dom_sf"/>
</dbReference>
<feature type="compositionally biased region" description="Polar residues" evidence="8">
    <location>
        <begin position="75"/>
        <end position="92"/>
    </location>
</feature>
<evidence type="ECO:0000256" key="6">
    <source>
        <dbReference type="ARBA" id="ARBA00022842"/>
    </source>
</evidence>
<sequence>MIGCGGALFSGQLPRQVVSPLEVYEWCGRIAPRNLVGPALPYLRTDNARRRASHGLRRASQDSFDSRALNASDETITRNALRSEATTHPSSVHTKRSTRTEAPLSTTDLPKSTRIVTRVRCARPAGQACQVRGVRREPCEARCLALSAECSDDCCVGRVMLATGGARMLLQRSLASPASLLAERFVGVLCPACCWRSRRGLHSTATAQARPTRSETAPRSQTAYLHFLTQCSAPRKSDMIGPSRPNYARWMTVYLLNLLNIDSVCPGAKYTLSQRGMSIKRSEIPFSRVPLDMNLEQTLNAEAASRLTASGISRKPDSKHDLQEIQIRKGNIALKCFSDPFEEIDREIPFRKMSTGQDVDKKVSEDLLSAVELPIPIKMRQQLDIKKINELTYHHNEADNRLMWHIAHTIRNDEEKNALVRANDSDILVLMRYFSFREGSKEKVKRCNCIKYLSQRLREVRAQSLTLEVRAQFLTREAKVISIIQKVRAQSLTLEVRAQFLTREAKVSSMIQEVRAQSLTLEFRAKSMTLEIRAQSLTLEFKSIVMALKFVMSEKGRRKLLLDGHLYYKEKQVEERVYWKCERFQSVKCGARVITESDIIILSKRNEHNHLGDAAHVAAENLMVNIRDTAKNTRDTPTCIMASVSSGASQSVVAKLPGVPNMKRTIRNIRMKANAGPAVPNFRRDIVFPDEYKITVTGEEFLMYDSGPQDDRILIFSTRRNLQHLGRSKHWYADGTFKTVTPLFEQLYTIHGFEANNSIPLVYALLADKRQGTYSRLLRKVKELEPASSPQTFMTDFEIKYLSKSVLGKAVAPSQLRSGAGKTDVFEFKKVLPKVVQDLTDSGSYLDVPAATKRLAKVRRLLDEQLILQYNVTGGKKNRGLGVVVSYRMLASEEDLTAENLELAHLMGWAMEMLHGSLLMTQDSLDQVETRRGKPCWYLTPQTTPLVAINDANLLVTAIYQLLKTHFKNQPYYVDVIELFQDVCHKATMGQVIDIETRADKTLQQFTMERYKAITKYKTVYHTFQMPAGIQDIEIHRQAKTILMEMGQFYQVMVALLGNAAASREDMRSCAAAALLIQPHTLVEKQPFKTRYRQAALLNTLADYMNCYMEGDEGFGARSGSDIEDGKCTWLAVVALQRASNQQKIHLQYNRPGLKSRPTIMGSPVYCDSDALAQSTTDVAHPTEIRTSISPSSTVGLNTTSALANYATEAGNKTLPPDTDIASDTDDGTVLELVDKRCGPKKF</sequence>
<comment type="cofactor">
    <cofactor evidence="1">
        <name>Mg(2+)</name>
        <dbReference type="ChEBI" id="CHEBI:18420"/>
    </cofactor>
</comment>
<dbReference type="Pfam" id="PF10551">
    <property type="entry name" value="MULE"/>
    <property type="match status" value="1"/>
</dbReference>
<dbReference type="GO" id="GO:0004337">
    <property type="term" value="F:(2E,6E)-farnesyl diphosphate synthase activity"/>
    <property type="evidence" value="ECO:0007669"/>
    <property type="project" value="TreeGrafter"/>
</dbReference>
<evidence type="ECO:0000256" key="7">
    <source>
        <dbReference type="ARBA" id="ARBA00033740"/>
    </source>
</evidence>